<dbReference type="AlphaFoldDB" id="A0A150MVS5"/>
<dbReference type="NCBIfam" id="TIGR01633">
    <property type="entry name" value="phi3626_gp14_N"/>
    <property type="match status" value="1"/>
</dbReference>
<dbReference type="EMBL" id="LQYV01000024">
    <property type="protein sequence ID" value="KYD28578.1"/>
    <property type="molecule type" value="Genomic_DNA"/>
</dbReference>
<evidence type="ECO:0000313" key="2">
    <source>
        <dbReference type="EMBL" id="KYD28578.1"/>
    </source>
</evidence>
<name>A0A150MVS5_GEOSE</name>
<evidence type="ECO:0000313" key="3">
    <source>
        <dbReference type="Proteomes" id="UP000075424"/>
    </source>
</evidence>
<feature type="domain" description="Siphovirus-type tail component RIFT-related" evidence="1">
    <location>
        <begin position="13"/>
        <end position="119"/>
    </location>
</feature>
<proteinExistence type="predicted"/>
<evidence type="ECO:0000259" key="1">
    <source>
        <dbReference type="Pfam" id="PF05709"/>
    </source>
</evidence>
<accession>A0A150MVS5</accession>
<sequence>MITYDGFDLSPYLLVRDIGRPLMPPQEITSMSIAGRHGAYFLEKRHQSVVIPVEVVIFEHLDMSYFELKRFLAGKLNKSEPKPLIFDDEPDKYINAIIQDQTEIDDLIRSGQGTLNFFCPDPFYYAIEDEVFEFSGAGVYVINRQKGNEYSEPLIEIQGTCSGGSIGVRTPFTSVRFSGTLQQGETLVLDSQLVTSYIVDGYGNKRSANQHLDSMDFPFLDIEENEVEFFTEGNATIQKATVYARSRWI</sequence>
<gene>
    <name evidence="2" type="ORF">B4109_3041</name>
</gene>
<comment type="caution">
    <text evidence="2">The sequence shown here is derived from an EMBL/GenBank/DDBJ whole genome shotgun (WGS) entry which is preliminary data.</text>
</comment>
<dbReference type="PATRIC" id="fig|1422.18.peg.2038"/>
<dbReference type="Pfam" id="PF05709">
    <property type="entry name" value="Sipho_tail"/>
    <property type="match status" value="1"/>
</dbReference>
<dbReference type="Proteomes" id="UP000075424">
    <property type="component" value="Unassembled WGS sequence"/>
</dbReference>
<dbReference type="Gene3D" id="2.40.30.200">
    <property type="match status" value="1"/>
</dbReference>
<dbReference type="InterPro" id="IPR006520">
    <property type="entry name" value="Dit_BPSPP_N"/>
</dbReference>
<protein>
    <recommendedName>
        <fullName evidence="1">Siphovirus-type tail component RIFT-related domain-containing protein</fullName>
    </recommendedName>
</protein>
<reference evidence="2 3" key="1">
    <citation type="submission" date="2016-01" db="EMBL/GenBank/DDBJ databases">
        <title>Draft Genome Sequences of Seven Thermophilic Sporeformers Isolated from Foods.</title>
        <authorList>
            <person name="Berendsen E.M."/>
            <person name="Wells-Bennik M.H."/>
            <person name="Krawcyk A.O."/>
            <person name="De Jong A."/>
            <person name="Holsappel S."/>
            <person name="Eijlander R.T."/>
            <person name="Kuipers O.P."/>
        </authorList>
    </citation>
    <scope>NUCLEOTIDE SEQUENCE [LARGE SCALE GENOMIC DNA]</scope>
    <source>
        <strain evidence="2 3">B4109</strain>
    </source>
</reference>
<dbReference type="InterPro" id="IPR008841">
    <property type="entry name" value="Siphovirus-type_tail_N"/>
</dbReference>
<organism evidence="2 3">
    <name type="scientific">Geobacillus stearothermophilus</name>
    <name type="common">Bacillus stearothermophilus</name>
    <dbReference type="NCBI Taxonomy" id="1422"/>
    <lineage>
        <taxon>Bacteria</taxon>
        <taxon>Bacillati</taxon>
        <taxon>Bacillota</taxon>
        <taxon>Bacilli</taxon>
        <taxon>Bacillales</taxon>
        <taxon>Anoxybacillaceae</taxon>
        <taxon>Geobacillus</taxon>
    </lineage>
</organism>
<dbReference type="RefSeq" id="WP_013144105.1">
    <property type="nucleotide sequence ID" value="NZ_JARMRZ010000101.1"/>
</dbReference>